<sequence>MSDNNKVATLRIKDLENLNLMRDPSFRVMTDREGVLSYRKCYQGTDKRVGFVGGVYDRLSDAHVKYLLKCLEGCDILIVALDDDELTRKRKNDPLRPWDSEQKRARILSWCGLAHIITFRHVNEHPYDLIKTLNPDILFTSSTTKDVNDEDRQRLQEYCGEVVVFEPQSPEHTSDEFLRIEAYHMNRAAKRIVEAVNDMVGQYGSEVILQKKRETSG</sequence>
<dbReference type="AlphaFoldDB" id="A0A1G2TZ32"/>
<proteinExistence type="predicted"/>
<dbReference type="SUPFAM" id="SSF52374">
    <property type="entry name" value="Nucleotidylyl transferase"/>
    <property type="match status" value="1"/>
</dbReference>
<protein>
    <recommendedName>
        <fullName evidence="1">Cytidyltransferase-like domain-containing protein</fullName>
    </recommendedName>
</protein>
<accession>A0A1G2TZ32</accession>
<name>A0A1G2TZ32_9BACT</name>
<gene>
    <name evidence="2" type="ORF">A3A96_04030</name>
</gene>
<dbReference type="STRING" id="1802758.A3A96_04030"/>
<dbReference type="Proteomes" id="UP000177707">
    <property type="component" value="Unassembled WGS sequence"/>
</dbReference>
<dbReference type="GO" id="GO:0003824">
    <property type="term" value="F:catalytic activity"/>
    <property type="evidence" value="ECO:0007669"/>
    <property type="project" value="InterPro"/>
</dbReference>
<evidence type="ECO:0000313" key="3">
    <source>
        <dbReference type="Proteomes" id="UP000177707"/>
    </source>
</evidence>
<feature type="domain" description="Cytidyltransferase-like" evidence="1">
    <location>
        <begin position="51"/>
        <end position="164"/>
    </location>
</feature>
<dbReference type="EMBL" id="MHWB01000003">
    <property type="protein sequence ID" value="OHB02571.1"/>
    <property type="molecule type" value="Genomic_DNA"/>
</dbReference>
<comment type="caution">
    <text evidence="2">The sequence shown here is derived from an EMBL/GenBank/DDBJ whole genome shotgun (WGS) entry which is preliminary data.</text>
</comment>
<evidence type="ECO:0000259" key="1">
    <source>
        <dbReference type="Pfam" id="PF01467"/>
    </source>
</evidence>
<reference evidence="2 3" key="1">
    <citation type="journal article" date="2016" name="Nat. Commun.">
        <title>Thousands of microbial genomes shed light on interconnected biogeochemical processes in an aquifer system.</title>
        <authorList>
            <person name="Anantharaman K."/>
            <person name="Brown C.T."/>
            <person name="Hug L.A."/>
            <person name="Sharon I."/>
            <person name="Castelle C.J."/>
            <person name="Probst A.J."/>
            <person name="Thomas B.C."/>
            <person name="Singh A."/>
            <person name="Wilkins M.J."/>
            <person name="Karaoz U."/>
            <person name="Brodie E.L."/>
            <person name="Williams K.H."/>
            <person name="Hubbard S.S."/>
            <person name="Banfield J.F."/>
        </authorList>
    </citation>
    <scope>NUCLEOTIDE SEQUENCE [LARGE SCALE GENOMIC DNA]</scope>
</reference>
<dbReference type="Pfam" id="PF01467">
    <property type="entry name" value="CTP_transf_like"/>
    <property type="match status" value="1"/>
</dbReference>
<dbReference type="InterPro" id="IPR004821">
    <property type="entry name" value="Cyt_trans-like"/>
</dbReference>
<dbReference type="InterPro" id="IPR014729">
    <property type="entry name" value="Rossmann-like_a/b/a_fold"/>
</dbReference>
<organism evidence="2 3">
    <name type="scientific">Candidatus Zambryskibacteria bacterium RIFCSPLOWO2_01_FULL_39_39</name>
    <dbReference type="NCBI Taxonomy" id="1802758"/>
    <lineage>
        <taxon>Bacteria</taxon>
        <taxon>Candidatus Zambryskiibacteriota</taxon>
    </lineage>
</organism>
<dbReference type="Gene3D" id="3.40.50.620">
    <property type="entry name" value="HUPs"/>
    <property type="match status" value="1"/>
</dbReference>
<evidence type="ECO:0000313" key="2">
    <source>
        <dbReference type="EMBL" id="OHB02571.1"/>
    </source>
</evidence>